<dbReference type="RefSeq" id="XP_018069589.1">
    <property type="nucleotide sequence ID" value="XM_018205046.1"/>
</dbReference>
<accession>A0A194X591</accession>
<gene>
    <name evidence="2" type="ORF">LY89DRAFT_106883</name>
</gene>
<dbReference type="AlphaFoldDB" id="A0A194X591"/>
<keyword evidence="3" id="KW-1185">Reference proteome</keyword>
<reference evidence="2 3" key="1">
    <citation type="submission" date="2015-10" db="EMBL/GenBank/DDBJ databases">
        <title>Full genome of DAOMC 229536 Phialocephala scopiformis, a fungal endophyte of spruce producing the potent anti-insectan compound rugulosin.</title>
        <authorList>
            <consortium name="DOE Joint Genome Institute"/>
            <person name="Walker A.K."/>
            <person name="Frasz S.L."/>
            <person name="Seifert K.A."/>
            <person name="Miller J.D."/>
            <person name="Mondo S.J."/>
            <person name="Labutti K."/>
            <person name="Lipzen A."/>
            <person name="Dockter R."/>
            <person name="Kennedy M."/>
            <person name="Grigoriev I.V."/>
            <person name="Spatafora J.W."/>
        </authorList>
    </citation>
    <scope>NUCLEOTIDE SEQUENCE [LARGE SCALE GENOMIC DNA]</scope>
    <source>
        <strain evidence="2 3">CBS 120377</strain>
    </source>
</reference>
<evidence type="ECO:0000313" key="2">
    <source>
        <dbReference type="EMBL" id="KUJ15234.1"/>
    </source>
</evidence>
<protein>
    <submittedName>
        <fullName evidence="2">Uncharacterized protein</fullName>
    </submittedName>
</protein>
<dbReference type="EMBL" id="KQ947418">
    <property type="protein sequence ID" value="KUJ15234.1"/>
    <property type="molecule type" value="Genomic_DNA"/>
</dbReference>
<dbReference type="GeneID" id="28814772"/>
<sequence length="152" mass="17544">MRSQYGFSRASHERKPSHRINLEQAFRSEQALRSGERSDQSQLFDQTKAFPEQAIKGAFLKASQERKPSHLINFRASHQMKPSNRATHSTGTSYLIKASLRISLFRRACFGICDMQQNFSVQPFKRFKAYDGLRCATKLLEISQFGFHNTPR</sequence>
<dbReference type="Proteomes" id="UP000070700">
    <property type="component" value="Unassembled WGS sequence"/>
</dbReference>
<evidence type="ECO:0000313" key="3">
    <source>
        <dbReference type="Proteomes" id="UP000070700"/>
    </source>
</evidence>
<proteinExistence type="predicted"/>
<dbReference type="InParanoid" id="A0A194X591"/>
<name>A0A194X591_MOLSC</name>
<evidence type="ECO:0000256" key="1">
    <source>
        <dbReference type="SAM" id="MobiDB-lite"/>
    </source>
</evidence>
<feature type="region of interest" description="Disordered" evidence="1">
    <location>
        <begin position="1"/>
        <end position="22"/>
    </location>
</feature>
<dbReference type="KEGG" id="psco:LY89DRAFT_106883"/>
<organism evidence="2 3">
    <name type="scientific">Mollisia scopiformis</name>
    <name type="common">Conifer needle endophyte fungus</name>
    <name type="synonym">Phialocephala scopiformis</name>
    <dbReference type="NCBI Taxonomy" id="149040"/>
    <lineage>
        <taxon>Eukaryota</taxon>
        <taxon>Fungi</taxon>
        <taxon>Dikarya</taxon>
        <taxon>Ascomycota</taxon>
        <taxon>Pezizomycotina</taxon>
        <taxon>Leotiomycetes</taxon>
        <taxon>Helotiales</taxon>
        <taxon>Mollisiaceae</taxon>
        <taxon>Mollisia</taxon>
    </lineage>
</organism>